<dbReference type="InterPro" id="IPR000120">
    <property type="entry name" value="Amidase"/>
</dbReference>
<gene>
    <name evidence="3" type="ORF">ACFSBX_14870</name>
</gene>
<dbReference type="Gene3D" id="3.90.1300.10">
    <property type="entry name" value="Amidase signature (AS) domain"/>
    <property type="match status" value="1"/>
</dbReference>
<dbReference type="PANTHER" id="PTHR11895">
    <property type="entry name" value="TRANSAMIDASE"/>
    <property type="match status" value="1"/>
</dbReference>
<dbReference type="Proteomes" id="UP001597085">
    <property type="component" value="Unassembled WGS sequence"/>
</dbReference>
<proteinExistence type="predicted"/>
<dbReference type="AlphaFoldDB" id="A0ABD6CQ09"/>
<name>A0ABD6CQ09_9EURY</name>
<feature type="domain" description="Amidase" evidence="2">
    <location>
        <begin position="90"/>
        <end position="503"/>
    </location>
</feature>
<feature type="region of interest" description="Disordered" evidence="1">
    <location>
        <begin position="160"/>
        <end position="184"/>
    </location>
</feature>
<dbReference type="EMBL" id="JBHUDK010000014">
    <property type="protein sequence ID" value="MFD1600241.1"/>
    <property type="molecule type" value="Genomic_DNA"/>
</dbReference>
<keyword evidence="4" id="KW-1185">Reference proteome</keyword>
<organism evidence="3 4">
    <name type="scientific">Halobellus rarus</name>
    <dbReference type="NCBI Taxonomy" id="1126237"/>
    <lineage>
        <taxon>Archaea</taxon>
        <taxon>Methanobacteriati</taxon>
        <taxon>Methanobacteriota</taxon>
        <taxon>Stenosarchaea group</taxon>
        <taxon>Halobacteria</taxon>
        <taxon>Halobacteriales</taxon>
        <taxon>Haloferacaceae</taxon>
        <taxon>Halobellus</taxon>
    </lineage>
</organism>
<dbReference type="RefSeq" id="WP_256421784.1">
    <property type="nucleotide sequence ID" value="NZ_JANHDI010000009.1"/>
</dbReference>
<evidence type="ECO:0000313" key="3">
    <source>
        <dbReference type="EMBL" id="MFD1600241.1"/>
    </source>
</evidence>
<dbReference type="SUPFAM" id="SSF75304">
    <property type="entry name" value="Amidase signature (AS) enzymes"/>
    <property type="match status" value="1"/>
</dbReference>
<feature type="region of interest" description="Disordered" evidence="1">
    <location>
        <begin position="44"/>
        <end position="77"/>
    </location>
</feature>
<dbReference type="EC" id="3.5.1.4" evidence="3"/>
<dbReference type="Pfam" id="PF01425">
    <property type="entry name" value="Amidase"/>
    <property type="match status" value="1"/>
</dbReference>
<dbReference type="InterPro" id="IPR023631">
    <property type="entry name" value="Amidase_dom"/>
</dbReference>
<dbReference type="GO" id="GO:0004040">
    <property type="term" value="F:amidase activity"/>
    <property type="evidence" value="ECO:0007669"/>
    <property type="project" value="UniProtKB-EC"/>
</dbReference>
<evidence type="ECO:0000259" key="2">
    <source>
        <dbReference type="Pfam" id="PF01425"/>
    </source>
</evidence>
<comment type="caution">
    <text evidence="3">The sequence shown here is derived from an EMBL/GenBank/DDBJ whole genome shotgun (WGS) entry which is preliminary data.</text>
</comment>
<dbReference type="NCBIfam" id="NF005565">
    <property type="entry name" value="PRK07235.1"/>
    <property type="match status" value="1"/>
</dbReference>
<evidence type="ECO:0000313" key="4">
    <source>
        <dbReference type="Proteomes" id="UP001597085"/>
    </source>
</evidence>
<sequence length="517" mass="54572">MPRSDTTPFATPTTTEISDLAAELGIPLSESDCEDYQTLASAAIEGSDPIRHAPSFDPGLEPDEYTGRSSSYRPAASEDPLNAWVRKTQIRTQSDGPLAGQTVGLKDSIALAGVELTLGSSLMEGFVPTIDATAVNRLLDAGAEIGGKLNMESFAWSGTGGMSDHGPVTNPHSEAHLAGGSSSGSGAAPVAGDCDVALGTDQAGSIRIPSSWCGLVGIKPTHGLVPYTGVVPLERTIDHLGPMASTVETVAQTLEVIAGTDTTDGIKLDTRQPDGVEADSYAAAADDDPDELSIAFLDEGFGWEFSDPVVDETVRETKAGFEACGVSVDHVSIPRHRQSMAIWGAIATQGGARLLQEGSVGTNQKGWSWPQLARVMDSFQEARPRDLPPTVIRSLLAAAFLKSEYGIEPYAKARNLAMAAEQEYNEVLETYDAIALPTTVVRAFEKAPEMSRVEALEREVVTIANTCLFNVTGHPAITVPCGKPEGLPVGLMLVGNHFDETTLFTLAAAIEDTLDYV</sequence>
<keyword evidence="3" id="KW-0378">Hydrolase</keyword>
<accession>A0ABD6CQ09</accession>
<protein>
    <submittedName>
        <fullName evidence="3">Amidase</fullName>
        <ecNumber evidence="3">3.5.1.4</ecNumber>
    </submittedName>
</protein>
<dbReference type="InterPro" id="IPR036928">
    <property type="entry name" value="AS_sf"/>
</dbReference>
<evidence type="ECO:0000256" key="1">
    <source>
        <dbReference type="SAM" id="MobiDB-lite"/>
    </source>
</evidence>
<dbReference type="PANTHER" id="PTHR11895:SF170">
    <property type="entry name" value="AMIDASE"/>
    <property type="match status" value="1"/>
</dbReference>
<reference evidence="3 4" key="1">
    <citation type="journal article" date="2019" name="Int. J. Syst. Evol. Microbiol.">
        <title>The Global Catalogue of Microorganisms (GCM) 10K type strain sequencing project: providing services to taxonomists for standard genome sequencing and annotation.</title>
        <authorList>
            <consortium name="The Broad Institute Genomics Platform"/>
            <consortium name="The Broad Institute Genome Sequencing Center for Infectious Disease"/>
            <person name="Wu L."/>
            <person name="Ma J."/>
        </authorList>
    </citation>
    <scope>NUCLEOTIDE SEQUENCE [LARGE SCALE GENOMIC DNA]</scope>
    <source>
        <strain evidence="3 4">CGMCC 1.12121</strain>
    </source>
</reference>